<dbReference type="AlphaFoldDB" id="A0AAV7L7S8"/>
<dbReference type="Proteomes" id="UP001066276">
    <property type="component" value="Chromosome 11"/>
</dbReference>
<evidence type="ECO:0000256" key="1">
    <source>
        <dbReference type="SAM" id="MobiDB-lite"/>
    </source>
</evidence>
<accession>A0AAV7L7S8</accession>
<proteinExistence type="predicted"/>
<feature type="region of interest" description="Disordered" evidence="1">
    <location>
        <begin position="90"/>
        <end position="116"/>
    </location>
</feature>
<protein>
    <submittedName>
        <fullName evidence="2">Uncharacterized protein</fullName>
    </submittedName>
</protein>
<comment type="caution">
    <text evidence="2">The sequence shown here is derived from an EMBL/GenBank/DDBJ whole genome shotgun (WGS) entry which is preliminary data.</text>
</comment>
<name>A0AAV7L7S8_PLEWA</name>
<evidence type="ECO:0000313" key="3">
    <source>
        <dbReference type="Proteomes" id="UP001066276"/>
    </source>
</evidence>
<dbReference type="EMBL" id="JANPWB010000015">
    <property type="protein sequence ID" value="KAJ1087691.1"/>
    <property type="molecule type" value="Genomic_DNA"/>
</dbReference>
<reference evidence="2" key="1">
    <citation type="journal article" date="2022" name="bioRxiv">
        <title>Sequencing and chromosome-scale assembly of the giantPleurodeles waltlgenome.</title>
        <authorList>
            <person name="Brown T."/>
            <person name="Elewa A."/>
            <person name="Iarovenko S."/>
            <person name="Subramanian E."/>
            <person name="Araus A.J."/>
            <person name="Petzold A."/>
            <person name="Susuki M."/>
            <person name="Suzuki K.-i.T."/>
            <person name="Hayashi T."/>
            <person name="Toyoda A."/>
            <person name="Oliveira C."/>
            <person name="Osipova E."/>
            <person name="Leigh N.D."/>
            <person name="Simon A."/>
            <person name="Yun M.H."/>
        </authorList>
    </citation>
    <scope>NUCLEOTIDE SEQUENCE</scope>
    <source>
        <strain evidence="2">20211129_DDA</strain>
        <tissue evidence="2">Liver</tissue>
    </source>
</reference>
<organism evidence="2 3">
    <name type="scientific">Pleurodeles waltl</name>
    <name type="common">Iberian ribbed newt</name>
    <dbReference type="NCBI Taxonomy" id="8319"/>
    <lineage>
        <taxon>Eukaryota</taxon>
        <taxon>Metazoa</taxon>
        <taxon>Chordata</taxon>
        <taxon>Craniata</taxon>
        <taxon>Vertebrata</taxon>
        <taxon>Euteleostomi</taxon>
        <taxon>Amphibia</taxon>
        <taxon>Batrachia</taxon>
        <taxon>Caudata</taxon>
        <taxon>Salamandroidea</taxon>
        <taxon>Salamandridae</taxon>
        <taxon>Pleurodelinae</taxon>
        <taxon>Pleurodeles</taxon>
    </lineage>
</organism>
<feature type="compositionally biased region" description="Basic and acidic residues" evidence="1">
    <location>
        <begin position="104"/>
        <end position="116"/>
    </location>
</feature>
<gene>
    <name evidence="2" type="ORF">NDU88_000857</name>
</gene>
<evidence type="ECO:0000313" key="2">
    <source>
        <dbReference type="EMBL" id="KAJ1087691.1"/>
    </source>
</evidence>
<sequence length="199" mass="21488">MFAACSSGGAAYPGKSAGAWGRPRLESPRCWGRFSPPAAREELHIRGSQLEPTLGPTKARVSELVGLFSPPAAQEELHIQEELLRHPRLQPRGSLSCGPACPSDARDADEHRRADERSRSAMQLVCRPLASPAAAVLLQYLDLLRPPFLGTWKQVSSWGALPNHHAPHDVSSGKREPADTASSICARFTPSQGNQKLCG</sequence>
<keyword evidence="3" id="KW-1185">Reference proteome</keyword>